<feature type="compositionally biased region" description="Basic and acidic residues" evidence="1">
    <location>
        <begin position="201"/>
        <end position="211"/>
    </location>
</feature>
<name>D7A4U7_ANCN5</name>
<reference evidence="3 4" key="1">
    <citation type="journal article" date="2012" name="Stand. Genomic Sci.">
        <title>Complete genome sequence of the facultatively chemolithoautotrophic and methylotrophic alpha Proteobacterium Starkeya novella type strain (ATCC 8093(T)).</title>
        <authorList>
            <person name="Kappler U."/>
            <person name="Davenport K."/>
            <person name="Beatson S."/>
            <person name="Lucas S."/>
            <person name="Lapidus A."/>
            <person name="Copeland A."/>
            <person name="Berry K.W."/>
            <person name="Glavina Del Rio T."/>
            <person name="Hammon N."/>
            <person name="Dalin E."/>
            <person name="Tice H."/>
            <person name="Pitluck S."/>
            <person name="Richardson P."/>
            <person name="Bruce D."/>
            <person name="Goodwin L.A."/>
            <person name="Han C."/>
            <person name="Tapia R."/>
            <person name="Detter J.C."/>
            <person name="Chang Y.J."/>
            <person name="Jeffries C.D."/>
            <person name="Land M."/>
            <person name="Hauser L."/>
            <person name="Kyrpides N.C."/>
            <person name="Goker M."/>
            <person name="Ivanova N."/>
            <person name="Klenk H.P."/>
            <person name="Woyke T."/>
        </authorList>
    </citation>
    <scope>NUCLEOTIDE SEQUENCE [LARGE SCALE GENOMIC DNA]</scope>
    <source>
        <strain evidence="4">ATCC 8093 / DSM 506 / JCM 20403 / CCM 1077 / IAM 12100 / NBRC 12443 / NCIMB 10456</strain>
    </source>
</reference>
<feature type="compositionally biased region" description="Basic and acidic residues" evidence="1">
    <location>
        <begin position="103"/>
        <end position="122"/>
    </location>
</feature>
<feature type="transmembrane region" description="Helical" evidence="2">
    <location>
        <begin position="36"/>
        <end position="56"/>
    </location>
</feature>
<keyword evidence="4" id="KW-1185">Reference proteome</keyword>
<protein>
    <recommendedName>
        <fullName evidence="5">DUF308 domain-containing protein</fullName>
    </recommendedName>
</protein>
<evidence type="ECO:0000256" key="2">
    <source>
        <dbReference type="SAM" id="Phobius"/>
    </source>
</evidence>
<dbReference type="Proteomes" id="UP000006633">
    <property type="component" value="Chromosome"/>
</dbReference>
<dbReference type="RefSeq" id="WP_013165500.1">
    <property type="nucleotide sequence ID" value="NC_014217.1"/>
</dbReference>
<dbReference type="AlphaFoldDB" id="D7A4U7"/>
<dbReference type="KEGG" id="sno:Snov_0662"/>
<evidence type="ECO:0000313" key="3">
    <source>
        <dbReference type="EMBL" id="ADH87995.1"/>
    </source>
</evidence>
<evidence type="ECO:0000313" key="4">
    <source>
        <dbReference type="Proteomes" id="UP000006633"/>
    </source>
</evidence>
<dbReference type="EMBL" id="CP002026">
    <property type="protein sequence ID" value="ADH87995.1"/>
    <property type="molecule type" value="Genomic_DNA"/>
</dbReference>
<accession>D7A4U7</accession>
<proteinExistence type="predicted"/>
<evidence type="ECO:0000256" key="1">
    <source>
        <dbReference type="SAM" id="MobiDB-lite"/>
    </source>
</evidence>
<sequence>MGAIVIGIGVAVAALGVVLGAIGYGSAETTSGATLMTVGSTAFVGGLLLLALGFILRVLREIAEKLDGAVHFEPYEEEAAAGRTDVTALVIEAEELMPAPVRFPEESRAPAEPQRPEPREELAAPSGGLPSWFRRQRAEAEPEAEPAPAHEPKPAFEPFRPASEPARSEPARREPPPFLRQGGSAPERPVPANPEGTPRSPEPRPSRPREEPEVEPSAPPAFLRESDLLGEEPQEAPTEPEVTVLKSGTIGGMSYKLFSDGSIEADLPDGTLRFASLQDLREHVAGGGRGQS</sequence>
<dbReference type="STRING" id="639283.Snov_0662"/>
<keyword evidence="2" id="KW-0472">Membrane</keyword>
<feature type="compositionally biased region" description="Low complexity" evidence="1">
    <location>
        <begin position="156"/>
        <end position="165"/>
    </location>
</feature>
<evidence type="ECO:0008006" key="5">
    <source>
        <dbReference type="Google" id="ProtNLM"/>
    </source>
</evidence>
<keyword evidence="2" id="KW-0812">Transmembrane</keyword>
<feature type="region of interest" description="Disordered" evidence="1">
    <location>
        <begin position="100"/>
        <end position="247"/>
    </location>
</feature>
<organism evidence="3 4">
    <name type="scientific">Ancylobacter novellus (strain ATCC 8093 / DSM 506 / JCM 20403 / CCM 1077 / IAM 12100 / NBRC 12443 / NCIMB 10456)</name>
    <name type="common">Starkeya novella</name>
    <dbReference type="NCBI Taxonomy" id="639283"/>
    <lineage>
        <taxon>Bacteria</taxon>
        <taxon>Pseudomonadati</taxon>
        <taxon>Pseudomonadota</taxon>
        <taxon>Alphaproteobacteria</taxon>
        <taxon>Hyphomicrobiales</taxon>
        <taxon>Xanthobacteraceae</taxon>
        <taxon>Ancylobacter</taxon>
    </lineage>
</organism>
<dbReference type="HOGENOM" id="CLU_952750_0_0_5"/>
<keyword evidence="2" id="KW-1133">Transmembrane helix</keyword>
<dbReference type="OrthoDB" id="8456817at2"/>
<dbReference type="eggNOG" id="ENOG503322S">
    <property type="taxonomic scope" value="Bacteria"/>
</dbReference>
<gene>
    <name evidence="3" type="ordered locus">Snov_0662</name>
</gene>
<feature type="compositionally biased region" description="Basic and acidic residues" evidence="1">
    <location>
        <begin position="166"/>
        <end position="175"/>
    </location>
</feature>